<sequence>MGPRLMLLCLQPKTLQQGDRLTAKPSYANPAIIQQDLGVFDIFVRLCRLEWQASYHECWIFYIFANVYIVVH</sequence>
<reference evidence="1" key="1">
    <citation type="submission" date="2022-04" db="EMBL/GenBank/DDBJ databases">
        <title>A functionally conserved STORR gene fusion in Papaver species that diverged 16.8 million years ago.</title>
        <authorList>
            <person name="Catania T."/>
        </authorList>
    </citation>
    <scope>NUCLEOTIDE SEQUENCE</scope>
    <source>
        <strain evidence="1">S-188037</strain>
    </source>
</reference>
<evidence type="ECO:0000313" key="2">
    <source>
        <dbReference type="Proteomes" id="UP001202328"/>
    </source>
</evidence>
<dbReference type="AlphaFoldDB" id="A0AAD4XZ99"/>
<evidence type="ECO:0000313" key="1">
    <source>
        <dbReference type="EMBL" id="KAI3963493.1"/>
    </source>
</evidence>
<accession>A0AAD4XZ99</accession>
<protein>
    <submittedName>
        <fullName evidence="1">Uncharacterized protein</fullName>
    </submittedName>
</protein>
<organism evidence="1 2">
    <name type="scientific">Papaver atlanticum</name>
    <dbReference type="NCBI Taxonomy" id="357466"/>
    <lineage>
        <taxon>Eukaryota</taxon>
        <taxon>Viridiplantae</taxon>
        <taxon>Streptophyta</taxon>
        <taxon>Embryophyta</taxon>
        <taxon>Tracheophyta</taxon>
        <taxon>Spermatophyta</taxon>
        <taxon>Magnoliopsida</taxon>
        <taxon>Ranunculales</taxon>
        <taxon>Papaveraceae</taxon>
        <taxon>Papaveroideae</taxon>
        <taxon>Papaver</taxon>
    </lineage>
</organism>
<name>A0AAD4XZ99_9MAGN</name>
<keyword evidence="2" id="KW-1185">Reference proteome</keyword>
<dbReference type="EMBL" id="JAJJMB010000061">
    <property type="protein sequence ID" value="KAI3963493.1"/>
    <property type="molecule type" value="Genomic_DNA"/>
</dbReference>
<gene>
    <name evidence="1" type="ORF">MKW98_022915</name>
</gene>
<comment type="caution">
    <text evidence="1">The sequence shown here is derived from an EMBL/GenBank/DDBJ whole genome shotgun (WGS) entry which is preliminary data.</text>
</comment>
<dbReference type="Proteomes" id="UP001202328">
    <property type="component" value="Unassembled WGS sequence"/>
</dbReference>
<proteinExistence type="predicted"/>